<dbReference type="RefSeq" id="WP_052233062.1">
    <property type="nucleotide sequence ID" value="NZ_JANKBY010000015.1"/>
</dbReference>
<organism evidence="2 3">
    <name type="scientific">Terrisporobacter muris</name>
    <dbReference type="NCBI Taxonomy" id="2963284"/>
    <lineage>
        <taxon>Bacteria</taxon>
        <taxon>Bacillati</taxon>
        <taxon>Bacillota</taxon>
        <taxon>Clostridia</taxon>
        <taxon>Peptostreptococcales</taxon>
        <taxon>Peptostreptococcaceae</taxon>
        <taxon>Terrisporobacter</taxon>
    </lineage>
</organism>
<name>A0A9X2M841_9FIRM</name>
<dbReference type="Pfam" id="PF12654">
    <property type="entry name" value="DUF3786"/>
    <property type="match status" value="1"/>
</dbReference>
<proteinExistence type="predicted"/>
<sequence length="217" mass="25267">MESNYKVAYYNEWKTLQKRNFQKVAQIRNVIYDEDKNEFIIKVFNKDYILNCDDETIMRSEDNYIPSAETGVMFLNYLSFTECDIDKTNKWVSIKEIPNGGMMFYPAFYNSSIVNLINAFGYNSSKLKKCAENLDGKEVRMGDIAFEFEVFSKVFCRVVIWEGDDEIKPSATILFDSSIQYMMHVESIIGLGGYIINKIINELDKPEHIHSIILNLD</sequence>
<comment type="caution">
    <text evidence="2">The sequence shown here is derived from an EMBL/GenBank/DDBJ whole genome shotgun (WGS) entry which is preliminary data.</text>
</comment>
<gene>
    <name evidence="2" type="ORF">NSA58_02590</name>
</gene>
<dbReference type="EMBL" id="JANKBY010000015">
    <property type="protein sequence ID" value="MCR1821664.1"/>
    <property type="molecule type" value="Genomic_DNA"/>
</dbReference>
<dbReference type="InterPro" id="IPR024264">
    <property type="entry name" value="DUF3786"/>
</dbReference>
<evidence type="ECO:0000313" key="3">
    <source>
        <dbReference type="Proteomes" id="UP001140817"/>
    </source>
</evidence>
<accession>A0A9X2M841</accession>
<feature type="domain" description="DUF3786" evidence="1">
    <location>
        <begin position="21"/>
        <end position="197"/>
    </location>
</feature>
<evidence type="ECO:0000259" key="1">
    <source>
        <dbReference type="Pfam" id="PF12654"/>
    </source>
</evidence>
<dbReference type="AlphaFoldDB" id="A0A9X2M841"/>
<dbReference type="Proteomes" id="UP001140817">
    <property type="component" value="Unassembled WGS sequence"/>
</dbReference>
<reference evidence="2" key="1">
    <citation type="submission" date="2022-07" db="EMBL/GenBank/DDBJ databases">
        <title>Enhanced cultured diversity of the mouse gut microbiota enables custom-made synthetic communities.</title>
        <authorList>
            <person name="Afrizal A."/>
        </authorList>
    </citation>
    <scope>NUCLEOTIDE SEQUENCE</scope>
    <source>
        <strain evidence="2">DSM 29186</strain>
    </source>
</reference>
<evidence type="ECO:0000313" key="2">
    <source>
        <dbReference type="EMBL" id="MCR1821664.1"/>
    </source>
</evidence>
<keyword evidence="3" id="KW-1185">Reference proteome</keyword>
<protein>
    <submittedName>
        <fullName evidence="2">DUF3786 domain-containing protein</fullName>
    </submittedName>
</protein>